<sequence length="146" mass="15489">MTNTSSSPAQKHHHFCRSVVRWLTAGYPDGVPGPDRVPLMALLRSTPLTEDQIKQVVHEISAKEGSPETVDHPIDRDEIEAFIAGTTHHDAGPENVIRVAARLASVGWPLAGIDVSEVIPGDEDAEAAELAAKGQDSEAQPSGVAS</sequence>
<dbReference type="Pfam" id="PF11829">
    <property type="entry name" value="DUF3349"/>
    <property type="match status" value="1"/>
</dbReference>
<dbReference type="AlphaFoldDB" id="A0AAJ3NSB5"/>
<keyword evidence="3" id="KW-1185">Reference proteome</keyword>
<proteinExistence type="predicted"/>
<dbReference type="EMBL" id="LQPR01000022">
    <property type="protein sequence ID" value="ORW72579.1"/>
    <property type="molecule type" value="Genomic_DNA"/>
</dbReference>
<dbReference type="RefSeq" id="WP_085254992.1">
    <property type="nucleotide sequence ID" value="NZ_AP022573.1"/>
</dbReference>
<evidence type="ECO:0000313" key="3">
    <source>
        <dbReference type="Proteomes" id="UP000193387"/>
    </source>
</evidence>
<gene>
    <name evidence="2" type="ORF">AWC23_08955</name>
</gene>
<accession>A0AAJ3NSB5</accession>
<evidence type="ECO:0000313" key="2">
    <source>
        <dbReference type="EMBL" id="ORW72579.1"/>
    </source>
</evidence>
<feature type="compositionally biased region" description="Polar residues" evidence="1">
    <location>
        <begin position="137"/>
        <end position="146"/>
    </location>
</feature>
<feature type="region of interest" description="Disordered" evidence="1">
    <location>
        <begin position="126"/>
        <end position="146"/>
    </location>
</feature>
<organism evidence="2 3">
    <name type="scientific">Mycobacterium saskatchewanense</name>
    <dbReference type="NCBI Taxonomy" id="220927"/>
    <lineage>
        <taxon>Bacteria</taxon>
        <taxon>Bacillati</taxon>
        <taxon>Actinomycetota</taxon>
        <taxon>Actinomycetes</taxon>
        <taxon>Mycobacteriales</taxon>
        <taxon>Mycobacteriaceae</taxon>
        <taxon>Mycobacterium</taxon>
        <taxon>Mycobacterium simiae complex</taxon>
    </lineage>
</organism>
<dbReference type="Gene3D" id="1.10.10.2390">
    <property type="match status" value="1"/>
</dbReference>
<dbReference type="Gene3D" id="6.10.140.2080">
    <property type="match status" value="1"/>
</dbReference>
<reference evidence="2 3" key="1">
    <citation type="submission" date="2016-01" db="EMBL/GenBank/DDBJ databases">
        <title>The new phylogeny of the genus Mycobacterium.</title>
        <authorList>
            <person name="Tarcisio F."/>
            <person name="Conor M."/>
            <person name="Antonella G."/>
            <person name="Elisabetta G."/>
            <person name="Giulia F.S."/>
            <person name="Sara T."/>
            <person name="Anna F."/>
            <person name="Clotilde B."/>
            <person name="Roberto B."/>
            <person name="Veronica D.S."/>
            <person name="Fabio R."/>
            <person name="Monica P."/>
            <person name="Olivier J."/>
            <person name="Enrico T."/>
            <person name="Nicola S."/>
        </authorList>
    </citation>
    <scope>NUCLEOTIDE SEQUENCE [LARGE SCALE GENOMIC DNA]</scope>
    <source>
        <strain evidence="2 3">DSM 44616</strain>
    </source>
</reference>
<dbReference type="Proteomes" id="UP000193387">
    <property type="component" value="Unassembled WGS sequence"/>
</dbReference>
<dbReference type="InterPro" id="IPR021784">
    <property type="entry name" value="DUF3349"/>
</dbReference>
<protein>
    <recommendedName>
        <fullName evidence="4">DUF3349 domain-containing protein</fullName>
    </recommendedName>
</protein>
<comment type="caution">
    <text evidence="2">The sequence shown here is derived from an EMBL/GenBank/DDBJ whole genome shotgun (WGS) entry which is preliminary data.</text>
</comment>
<evidence type="ECO:0000256" key="1">
    <source>
        <dbReference type="SAM" id="MobiDB-lite"/>
    </source>
</evidence>
<name>A0AAJ3NSB5_9MYCO</name>
<evidence type="ECO:0008006" key="4">
    <source>
        <dbReference type="Google" id="ProtNLM"/>
    </source>
</evidence>